<proteinExistence type="predicted"/>
<evidence type="ECO:0000313" key="1">
    <source>
        <dbReference type="EMBL" id="GGI08766.1"/>
    </source>
</evidence>
<dbReference type="Proteomes" id="UP000632535">
    <property type="component" value="Unassembled WGS sequence"/>
</dbReference>
<dbReference type="EMBL" id="BMDG01000007">
    <property type="protein sequence ID" value="GGI08766.1"/>
    <property type="molecule type" value="Genomic_DNA"/>
</dbReference>
<evidence type="ECO:0000313" key="2">
    <source>
        <dbReference type="Proteomes" id="UP000632535"/>
    </source>
</evidence>
<protein>
    <recommendedName>
        <fullName evidence="3">DoxX family protein</fullName>
    </recommendedName>
</protein>
<name>A0ABQ2B7V0_9MICO</name>
<comment type="caution">
    <text evidence="1">The sequence shown here is derived from an EMBL/GenBank/DDBJ whole genome shotgun (WGS) entry which is preliminary data.</text>
</comment>
<gene>
    <name evidence="1" type="ORF">GCM10007368_22810</name>
</gene>
<reference evidence="2" key="1">
    <citation type="journal article" date="2019" name="Int. J. Syst. Evol. Microbiol.">
        <title>The Global Catalogue of Microorganisms (GCM) 10K type strain sequencing project: providing services to taxonomists for standard genome sequencing and annotation.</title>
        <authorList>
            <consortium name="The Broad Institute Genomics Platform"/>
            <consortium name="The Broad Institute Genome Sequencing Center for Infectious Disease"/>
            <person name="Wu L."/>
            <person name="Ma J."/>
        </authorList>
    </citation>
    <scope>NUCLEOTIDE SEQUENCE [LARGE SCALE GENOMIC DNA]</scope>
    <source>
        <strain evidence="2">CCM 8653</strain>
    </source>
</reference>
<keyword evidence="2" id="KW-1185">Reference proteome</keyword>
<evidence type="ECO:0008006" key="3">
    <source>
        <dbReference type="Google" id="ProtNLM"/>
    </source>
</evidence>
<accession>A0ABQ2B7V0</accession>
<sequence length="218" mass="22661">MTGPRYAERTLAPTASPRATLAALCHSGSMLLRRIARPLLAAPFVYDGVQAALHPAEHVEAARDGAALVTDTVGTEPLSDTQLSLLVRVHGAATAVAGLLLAVGRTPRSAALALAALTAPLAVAHQPFTSRGAERSLKTAAFVKDLGKVGAAVVAGIDLEGRPGLTYRVQAARAKASRELEHAKGRGARELKHAKGAATHQLEHARAAAERELHRVAD</sequence>
<organism evidence="1 2">
    <name type="scientific">Isoptericola cucumis</name>
    <dbReference type="NCBI Taxonomy" id="1776856"/>
    <lineage>
        <taxon>Bacteria</taxon>
        <taxon>Bacillati</taxon>
        <taxon>Actinomycetota</taxon>
        <taxon>Actinomycetes</taxon>
        <taxon>Micrococcales</taxon>
        <taxon>Promicromonosporaceae</taxon>
        <taxon>Isoptericola</taxon>
    </lineage>
</organism>